<keyword evidence="1" id="KW-0812">Transmembrane</keyword>
<dbReference type="EMBL" id="JBIACK010000003">
    <property type="protein sequence ID" value="MFE8700824.1"/>
    <property type="molecule type" value="Genomic_DNA"/>
</dbReference>
<keyword evidence="1" id="KW-0472">Membrane</keyword>
<name>A0ABW6KAR4_9BACI</name>
<gene>
    <name evidence="2" type="ORF">ACFYKX_09375</name>
</gene>
<reference evidence="2 3" key="1">
    <citation type="submission" date="2024-08" db="EMBL/GenBank/DDBJ databases">
        <title>Two novel Cytobacillus novel species.</title>
        <authorList>
            <person name="Liu G."/>
        </authorList>
    </citation>
    <scope>NUCLEOTIDE SEQUENCE [LARGE SCALE GENOMIC DNA]</scope>
    <source>
        <strain evidence="2 3">FJAT-54145</strain>
    </source>
</reference>
<evidence type="ECO:0008006" key="4">
    <source>
        <dbReference type="Google" id="ProtNLM"/>
    </source>
</evidence>
<organism evidence="2 3">
    <name type="scientific">Cytobacillus spartinae</name>
    <dbReference type="NCBI Taxonomy" id="3299023"/>
    <lineage>
        <taxon>Bacteria</taxon>
        <taxon>Bacillati</taxon>
        <taxon>Bacillota</taxon>
        <taxon>Bacilli</taxon>
        <taxon>Bacillales</taxon>
        <taxon>Bacillaceae</taxon>
        <taxon>Cytobacillus</taxon>
    </lineage>
</organism>
<feature type="transmembrane region" description="Helical" evidence="1">
    <location>
        <begin position="7"/>
        <end position="25"/>
    </location>
</feature>
<sequence length="190" mass="22630">MPKRKKLYFLIIFTVFCALFAYLSYNGAYSNKGILEKVTDREGYTLHLIKNNETVEFYVKPEWIPFNSKKEKEFDIEITTKENTNIILDSVWNRENDIYFTFDTTYNLDYNKGRFMYNGIFNEDGTYTTNSSHQEYFLYNHNKEIIDVGQYGQGPNSAFGFAINPENYDLIKDGFYVRYSGFYLYEYTKN</sequence>
<protein>
    <recommendedName>
        <fullName evidence="4">DUF4178 domain-containing protein</fullName>
    </recommendedName>
</protein>
<proteinExistence type="predicted"/>
<dbReference type="RefSeq" id="WP_389360374.1">
    <property type="nucleotide sequence ID" value="NZ_JBIACK010000003.1"/>
</dbReference>
<accession>A0ABW6KAR4</accession>
<keyword evidence="1" id="KW-1133">Transmembrane helix</keyword>
<evidence type="ECO:0000256" key="1">
    <source>
        <dbReference type="SAM" id="Phobius"/>
    </source>
</evidence>
<evidence type="ECO:0000313" key="3">
    <source>
        <dbReference type="Proteomes" id="UP001601059"/>
    </source>
</evidence>
<comment type="caution">
    <text evidence="2">The sequence shown here is derived from an EMBL/GenBank/DDBJ whole genome shotgun (WGS) entry which is preliminary data.</text>
</comment>
<evidence type="ECO:0000313" key="2">
    <source>
        <dbReference type="EMBL" id="MFE8700824.1"/>
    </source>
</evidence>
<keyword evidence="3" id="KW-1185">Reference proteome</keyword>
<dbReference type="Proteomes" id="UP001601059">
    <property type="component" value="Unassembled WGS sequence"/>
</dbReference>